<evidence type="ECO:0000313" key="1">
    <source>
        <dbReference type="EMBL" id="MFC6441047.1"/>
    </source>
</evidence>
<evidence type="ECO:0000313" key="2">
    <source>
        <dbReference type="Proteomes" id="UP001596364"/>
    </source>
</evidence>
<dbReference type="Proteomes" id="UP001596364">
    <property type="component" value="Unassembled WGS sequence"/>
</dbReference>
<proteinExistence type="predicted"/>
<protein>
    <submittedName>
        <fullName evidence="1">DUF6682 family protein</fullName>
    </submittedName>
</protein>
<dbReference type="Pfam" id="PF24175">
    <property type="entry name" value="SU10_adaptor"/>
    <property type="match status" value="1"/>
</dbReference>
<dbReference type="RefSeq" id="WP_131258613.1">
    <property type="nucleotide sequence ID" value="NZ_JBHSUS010000001.1"/>
</dbReference>
<sequence>MATTKIIDLISRAETIVQDKTSVRWPKQEWLNWFNDAVLAVIIARPDASVVNEDFTLDETDSKQSLPNDALRLMTVVRNKASGVPVRQIARHQLDDQLPDWHTKTASTVDHYVYDERDPKHFYVFPRPSAASHVVELIYSTAPAAVTIADFTTDTQTLSLDDSYLNPLLDFMLYRAYSKDAEYAENAQRAAGHLNAFNSLLGIKTQSDTAMAGQAKNP</sequence>
<organism evidence="1 2">
    <name type="scientific">Pseudobowmanella zhangzhouensis</name>
    <dbReference type="NCBI Taxonomy" id="1537679"/>
    <lineage>
        <taxon>Bacteria</taxon>
        <taxon>Pseudomonadati</taxon>
        <taxon>Pseudomonadota</taxon>
        <taxon>Gammaproteobacteria</taxon>
        <taxon>Alteromonadales</taxon>
        <taxon>Alteromonadaceae</taxon>
    </lineage>
</organism>
<reference evidence="2" key="1">
    <citation type="journal article" date="2019" name="Int. J. Syst. Evol. Microbiol.">
        <title>The Global Catalogue of Microorganisms (GCM) 10K type strain sequencing project: providing services to taxonomists for standard genome sequencing and annotation.</title>
        <authorList>
            <consortium name="The Broad Institute Genomics Platform"/>
            <consortium name="The Broad Institute Genome Sequencing Center for Infectious Disease"/>
            <person name="Wu L."/>
            <person name="Ma J."/>
        </authorList>
    </citation>
    <scope>NUCLEOTIDE SEQUENCE [LARGE SCALE GENOMIC DNA]</scope>
    <source>
        <strain evidence="2">CGMCC 1.16031</strain>
    </source>
</reference>
<keyword evidence="2" id="KW-1185">Reference proteome</keyword>
<gene>
    <name evidence="1" type="ORF">ACFP85_12910</name>
</gene>
<comment type="caution">
    <text evidence="1">The sequence shown here is derived from an EMBL/GenBank/DDBJ whole genome shotgun (WGS) entry which is preliminary data.</text>
</comment>
<dbReference type="EMBL" id="JBHSUS010000001">
    <property type="protein sequence ID" value="MFC6441047.1"/>
    <property type="molecule type" value="Genomic_DNA"/>
</dbReference>
<dbReference type="InterPro" id="IPR056209">
    <property type="entry name" value="SU10_adaptor"/>
</dbReference>
<name>A0ABW1XPE8_9ALTE</name>
<accession>A0ABW1XPE8</accession>